<comment type="caution">
    <text evidence="3">The sequence shown here is derived from an EMBL/GenBank/DDBJ whole genome shotgun (WGS) entry which is preliminary data.</text>
</comment>
<dbReference type="GeneID" id="302996893"/>
<gene>
    <name evidence="3" type="ORF">EXN75_16690</name>
</gene>
<dbReference type="SUPFAM" id="SSF52200">
    <property type="entry name" value="Toll/Interleukin receptor TIR domain"/>
    <property type="match status" value="1"/>
</dbReference>
<name>A0A4Y8UMX7_9BACT</name>
<dbReference type="Pfam" id="PF13676">
    <property type="entry name" value="TIR_2"/>
    <property type="match status" value="1"/>
</dbReference>
<dbReference type="EMBL" id="SGVY01000088">
    <property type="protein sequence ID" value="TFH69792.1"/>
    <property type="molecule type" value="Genomic_DNA"/>
</dbReference>
<protein>
    <submittedName>
        <fullName evidence="3">Toll/interleukin-1 receptor domain-containing protein</fullName>
    </submittedName>
</protein>
<feature type="domain" description="TIR" evidence="2">
    <location>
        <begin position="10"/>
        <end position="111"/>
    </location>
</feature>
<dbReference type="Gene3D" id="3.40.50.10140">
    <property type="entry name" value="Toll/interleukin-1 receptor homology (TIR) domain"/>
    <property type="match status" value="1"/>
</dbReference>
<evidence type="ECO:0000256" key="1">
    <source>
        <dbReference type="SAM" id="Phobius"/>
    </source>
</evidence>
<keyword evidence="1" id="KW-0812">Transmembrane</keyword>
<keyword evidence="3" id="KW-0675">Receptor</keyword>
<dbReference type="GO" id="GO:0007165">
    <property type="term" value="P:signal transduction"/>
    <property type="evidence" value="ECO:0007669"/>
    <property type="project" value="InterPro"/>
</dbReference>
<proteinExistence type="predicted"/>
<evidence type="ECO:0000313" key="3">
    <source>
        <dbReference type="EMBL" id="TFH69792.1"/>
    </source>
</evidence>
<dbReference type="OrthoDB" id="7308181at2"/>
<dbReference type="RefSeq" id="WP_134844676.1">
    <property type="nucleotide sequence ID" value="NZ_SGVY01000088.1"/>
</dbReference>
<reference evidence="3 4" key="1">
    <citation type="submission" date="2019-02" db="EMBL/GenBank/DDBJ databases">
        <title>Draft Genome Sequence of the Prevotella sp. BCRC 81118, Isolated from Human Feces.</title>
        <authorList>
            <person name="Huang C.-H."/>
        </authorList>
    </citation>
    <scope>NUCLEOTIDE SEQUENCE [LARGE SCALE GENOMIC DNA]</scope>
    <source>
        <strain evidence="3 4">BCRC 81118</strain>
    </source>
</reference>
<dbReference type="InterPro" id="IPR035897">
    <property type="entry name" value="Toll_tir_struct_dom_sf"/>
</dbReference>
<keyword evidence="4" id="KW-1185">Reference proteome</keyword>
<keyword evidence="1" id="KW-1133">Transmembrane helix</keyword>
<feature type="transmembrane region" description="Helical" evidence="1">
    <location>
        <begin position="186"/>
        <end position="206"/>
    </location>
</feature>
<dbReference type="InterPro" id="IPR000157">
    <property type="entry name" value="TIR_dom"/>
</dbReference>
<dbReference type="AlphaFoldDB" id="A0A4Y8UMX7"/>
<keyword evidence="1" id="KW-0472">Membrane</keyword>
<organism evidence="3 4">
    <name type="scientific">Segatella hominis</name>
    <dbReference type="NCBI Taxonomy" id="2518605"/>
    <lineage>
        <taxon>Bacteria</taxon>
        <taxon>Pseudomonadati</taxon>
        <taxon>Bacteroidota</taxon>
        <taxon>Bacteroidia</taxon>
        <taxon>Bacteroidales</taxon>
        <taxon>Prevotellaceae</taxon>
        <taxon>Segatella</taxon>
    </lineage>
</organism>
<evidence type="ECO:0000259" key="2">
    <source>
        <dbReference type="Pfam" id="PF13676"/>
    </source>
</evidence>
<dbReference type="Proteomes" id="UP000297872">
    <property type="component" value="Unassembled WGS sequence"/>
</dbReference>
<evidence type="ECO:0000313" key="4">
    <source>
        <dbReference type="Proteomes" id="UP000297872"/>
    </source>
</evidence>
<sequence>MTQGYKYFAFISYNGADLGWGKKLQHKLEHYRMPTTLCSKRGWKRKPISPVFFAPTDIQPGELSEELKARLTASQHLIVICSPRSAQSKWVGLEIEYFASLGRKKNIHFFIVDGIPHSGNPATECFNPAIQQAGLGDVLGANIHEKISRFPWLNKERAYVQLISKLLDVEFDSLWQRHRRLLRIQIASWLLSMIALLISFALVFSMNSPFDAEITLLDSSGAKQLPSVHEAIVRIESLPEEGGEKIVSDTLHQGRVLVFKDLPHHLLDKKVRMKADAPDFYPLDTIITLSRNLTVRLHRNPSIYGNIQFRLLHADATPWADQEISIAGQKVTSTRNGDVHLFIPLPLQSPYYIIKGIEKLEQDTLFMPLSENTVLIEAER</sequence>
<accession>A0A4Y8UMX7</accession>